<evidence type="ECO:0000256" key="3">
    <source>
        <dbReference type="PROSITE-ProRule" id="PRU00023"/>
    </source>
</evidence>
<dbReference type="SMART" id="SM00320">
    <property type="entry name" value="WD40"/>
    <property type="match status" value="6"/>
</dbReference>
<dbReference type="InterPro" id="IPR015943">
    <property type="entry name" value="WD40/YVTN_repeat-like_dom_sf"/>
</dbReference>
<dbReference type="PROSITE" id="PS50082">
    <property type="entry name" value="WD_REPEATS_2"/>
    <property type="match status" value="2"/>
</dbReference>
<dbReference type="Gene3D" id="1.25.40.20">
    <property type="entry name" value="Ankyrin repeat-containing domain"/>
    <property type="match status" value="1"/>
</dbReference>
<dbReference type="InterPro" id="IPR036322">
    <property type="entry name" value="WD40_repeat_dom_sf"/>
</dbReference>
<dbReference type="PANTHER" id="PTHR19848">
    <property type="entry name" value="WD40 REPEAT PROTEIN"/>
    <property type="match status" value="1"/>
</dbReference>
<feature type="repeat" description="ANK" evidence="3">
    <location>
        <begin position="1010"/>
        <end position="1042"/>
    </location>
</feature>
<name>A0A1Q9D0M0_SYMMI</name>
<reference evidence="6 7" key="1">
    <citation type="submission" date="2016-02" db="EMBL/GenBank/DDBJ databases">
        <title>Genome analysis of coral dinoflagellate symbionts highlights evolutionary adaptations to a symbiotic lifestyle.</title>
        <authorList>
            <person name="Aranda M."/>
            <person name="Li Y."/>
            <person name="Liew Y.J."/>
            <person name="Baumgarten S."/>
            <person name="Simakov O."/>
            <person name="Wilson M."/>
            <person name="Piel J."/>
            <person name="Ashoor H."/>
            <person name="Bougouffa S."/>
            <person name="Bajic V.B."/>
            <person name="Ryu T."/>
            <person name="Ravasi T."/>
            <person name="Bayer T."/>
            <person name="Micklem G."/>
            <person name="Kim H."/>
            <person name="Bhak J."/>
            <person name="Lajeunesse T.C."/>
            <person name="Voolstra C.R."/>
        </authorList>
    </citation>
    <scope>NUCLEOTIDE SEQUENCE [LARGE SCALE GENOMIC DNA]</scope>
    <source>
        <strain evidence="6 7">CCMP2467</strain>
    </source>
</reference>
<feature type="repeat" description="WD" evidence="4">
    <location>
        <begin position="294"/>
        <end position="327"/>
    </location>
</feature>
<dbReference type="InterPro" id="IPR019775">
    <property type="entry name" value="WD40_repeat_CS"/>
</dbReference>
<evidence type="ECO:0000256" key="1">
    <source>
        <dbReference type="ARBA" id="ARBA00022574"/>
    </source>
</evidence>
<keyword evidence="3" id="KW-0040">ANK repeat</keyword>
<dbReference type="AlphaFoldDB" id="A0A1Q9D0M0"/>
<proteinExistence type="predicted"/>
<dbReference type="Pfam" id="PF00400">
    <property type="entry name" value="WD40"/>
    <property type="match status" value="1"/>
</dbReference>
<sequence length="1087" mass="119749">MAGASPRKRRWEETEGSLEVEVRAVSGSILGIFEMSRKDTVYDAKARLDGAPGRHHLLAAEGQVSDAVALGSLAQEERLLLTAVRRRLGFALAAQLDGSLTMWDLEQKDVVQRMRCSLCQPQTPTCLLVDWDTSRLLCCLEDGTLYLWGPSPSDSSLHLLRVLQDTDQGAAAGVRSKEAVAVDWSEGTVLVGTASGQLMLWCLSATAKPRIFRGHKSCVDVVRASFPDAALSACRDRTIRLWNLETGSSRICRAHSSAVCCLLVTWESRQFLSAGLMEGLRLWHLDNLRVGEDFTGGPSTVSSCAADWKEGRALTGSRDGDVTLWDLGLRQAVWSCPAHEGLVEAVSLEPRGSRCLSVKGAVVFLWDLAGALLRRLPGPGAGDDPGSVIVAGALIRSLTPTGWYAAPWSGPVQRACAERMASIGAASLSAVESKVDQLQETIESHAVALEQVRQVLELQLKQQESASKMSLQTEVRSLSECIAAAEEVEAARRRWGRDPGQEFSMYTVGLDFFLQMTELKAHEEMMTSNLLVEFHEGLGSAMFLSHQWLADHHPDPNHEQLRVFQDAMRNLMSGVTRVTLPVAAELLFGRLPCPTADDFKAKPIFVWYDYLCCPQGVSSTSARQRHAAIRSIPSYVTKCEYFVVLCPTVERADNSEILGLATWAARGWCRTERLARELSARKGGYTIVVECSKQQALYMDALRILDAPGTGNWSRESDKAAVGNTLVQMVWNKLLFLLERRDFPGYRFLLNRQGACCFNGLPVEPVDSLIPGFVTVLDPFEDAAAFAVEWFLHHNGFRTVLERDPAGWSPLCYAVIRGDVALVQGLLQRRADPNDQVTKGKGSLFPGRMPVLALAAHFHHNQVMETLIAARASTHHADVARATPVHWASLANNANGLRMLCEARAELMKQNVLGMSVFDMACCNGAVESMAEILAQNPEMSMRFGLHFAVMFLGGHEKPIQWLIHAKADLEEKFEVQRRKQPEWWALIQMSSLRHRISPSRWTTLAYHHSKATPLMFTILTGNCSAATLLLKAGARTDTKNARGKTALDMAEKMKLPKALIQALRGGSPPQLSCVDDIQFLPDAFCI</sequence>
<dbReference type="InterPro" id="IPR001680">
    <property type="entry name" value="WD40_rpt"/>
</dbReference>
<feature type="repeat" description="WD" evidence="4">
    <location>
        <begin position="212"/>
        <end position="252"/>
    </location>
</feature>
<dbReference type="Pfam" id="PF00023">
    <property type="entry name" value="Ank"/>
    <property type="match status" value="1"/>
</dbReference>
<evidence type="ECO:0000256" key="2">
    <source>
        <dbReference type="ARBA" id="ARBA00022737"/>
    </source>
</evidence>
<dbReference type="EMBL" id="LSRX01000799">
    <property type="protein sequence ID" value="OLP88710.1"/>
    <property type="molecule type" value="Genomic_DNA"/>
</dbReference>
<keyword evidence="7" id="KW-1185">Reference proteome</keyword>
<dbReference type="PROSITE" id="PS50088">
    <property type="entry name" value="ANK_REPEAT"/>
    <property type="match status" value="2"/>
</dbReference>
<dbReference type="SMART" id="SM00248">
    <property type="entry name" value="ANK"/>
    <property type="match status" value="5"/>
</dbReference>
<feature type="coiled-coil region" evidence="5">
    <location>
        <begin position="435"/>
        <end position="466"/>
    </location>
</feature>
<protein>
    <submittedName>
        <fullName evidence="6">POC1 centriolar protein-like B</fullName>
    </submittedName>
</protein>
<feature type="repeat" description="ANK" evidence="3">
    <location>
        <begin position="806"/>
        <end position="838"/>
    </location>
</feature>
<dbReference type="PANTHER" id="PTHR19848:SF8">
    <property type="entry name" value="F-BOX AND WD REPEAT DOMAIN CONTAINING 7"/>
    <property type="match status" value="1"/>
</dbReference>
<evidence type="ECO:0000256" key="4">
    <source>
        <dbReference type="PROSITE-ProRule" id="PRU00221"/>
    </source>
</evidence>
<dbReference type="InterPro" id="IPR036770">
    <property type="entry name" value="Ankyrin_rpt-contain_sf"/>
</dbReference>
<keyword evidence="5" id="KW-0175">Coiled coil</keyword>
<dbReference type="PROSITE" id="PS50297">
    <property type="entry name" value="ANK_REP_REGION"/>
    <property type="match status" value="1"/>
</dbReference>
<keyword evidence="2" id="KW-0677">Repeat</keyword>
<comment type="caution">
    <text evidence="6">The sequence shown here is derived from an EMBL/GenBank/DDBJ whole genome shotgun (WGS) entry which is preliminary data.</text>
</comment>
<keyword evidence="1 4" id="KW-0853">WD repeat</keyword>
<dbReference type="OrthoDB" id="410384at2759"/>
<dbReference type="InterPro" id="IPR002110">
    <property type="entry name" value="Ankyrin_rpt"/>
</dbReference>
<evidence type="ECO:0000256" key="5">
    <source>
        <dbReference type="SAM" id="Coils"/>
    </source>
</evidence>
<evidence type="ECO:0000313" key="6">
    <source>
        <dbReference type="EMBL" id="OLP88710.1"/>
    </source>
</evidence>
<gene>
    <name evidence="6" type="primary">poc1b</name>
    <name evidence="6" type="ORF">AK812_SmicGene29920</name>
</gene>
<dbReference type="SUPFAM" id="SSF48403">
    <property type="entry name" value="Ankyrin repeat"/>
    <property type="match status" value="1"/>
</dbReference>
<dbReference type="Proteomes" id="UP000186817">
    <property type="component" value="Unassembled WGS sequence"/>
</dbReference>
<evidence type="ECO:0000313" key="7">
    <source>
        <dbReference type="Proteomes" id="UP000186817"/>
    </source>
</evidence>
<dbReference type="SUPFAM" id="SSF50978">
    <property type="entry name" value="WD40 repeat-like"/>
    <property type="match status" value="1"/>
</dbReference>
<dbReference type="PROSITE" id="PS00678">
    <property type="entry name" value="WD_REPEATS_1"/>
    <property type="match status" value="2"/>
</dbReference>
<dbReference type="Gene3D" id="2.130.10.10">
    <property type="entry name" value="YVTN repeat-like/Quinoprotein amine dehydrogenase"/>
    <property type="match status" value="2"/>
</dbReference>
<accession>A0A1Q9D0M0</accession>
<organism evidence="6 7">
    <name type="scientific">Symbiodinium microadriaticum</name>
    <name type="common">Dinoflagellate</name>
    <name type="synonym">Zooxanthella microadriatica</name>
    <dbReference type="NCBI Taxonomy" id="2951"/>
    <lineage>
        <taxon>Eukaryota</taxon>
        <taxon>Sar</taxon>
        <taxon>Alveolata</taxon>
        <taxon>Dinophyceae</taxon>
        <taxon>Suessiales</taxon>
        <taxon>Symbiodiniaceae</taxon>
        <taxon>Symbiodinium</taxon>
    </lineage>
</organism>